<keyword evidence="5" id="KW-1185">Reference proteome</keyword>
<evidence type="ECO:0000313" key="5">
    <source>
        <dbReference type="Proteomes" id="UP000054485"/>
    </source>
</evidence>
<dbReference type="PROSITE" id="PS00678">
    <property type="entry name" value="WD_REPEATS_1"/>
    <property type="match status" value="1"/>
</dbReference>
<evidence type="ECO:0008006" key="6">
    <source>
        <dbReference type="Google" id="ProtNLM"/>
    </source>
</evidence>
<dbReference type="InterPro" id="IPR015943">
    <property type="entry name" value="WD40/YVTN_repeat-like_dom_sf"/>
</dbReference>
<proteinExistence type="predicted"/>
<feature type="repeat" description="WD" evidence="3">
    <location>
        <begin position="29"/>
        <end position="70"/>
    </location>
</feature>
<dbReference type="InParanoid" id="A0A0D0AQL8"/>
<protein>
    <recommendedName>
        <fullName evidence="6">WD40 repeat domain-containing protein</fullName>
    </recommendedName>
</protein>
<dbReference type="InterPro" id="IPR036322">
    <property type="entry name" value="WD40_repeat_dom_sf"/>
</dbReference>
<sequence length="88" mass="9661">SGNEKLISGSQDSSIRIWGTRTWEQIAVLDEHTSFVYNIAISPNGRILASASVDRTAQLWNLDNGKLIGLPLQRSDQVNCVSFSLDGK</sequence>
<dbReference type="OrthoDB" id="2671416at2759"/>
<dbReference type="PROSITE" id="PS50294">
    <property type="entry name" value="WD_REPEATS_REGION"/>
    <property type="match status" value="1"/>
</dbReference>
<dbReference type="PANTHER" id="PTHR19879:SF9">
    <property type="entry name" value="TRANSCRIPTION INITIATION FACTOR TFIID SUBUNIT 5"/>
    <property type="match status" value="1"/>
</dbReference>
<feature type="non-terminal residue" evidence="4">
    <location>
        <position position="1"/>
    </location>
</feature>
<keyword evidence="2" id="KW-0677">Repeat</keyword>
<dbReference type="Gene3D" id="2.130.10.10">
    <property type="entry name" value="YVTN repeat-like/Quinoprotein amine dehydrogenase"/>
    <property type="match status" value="1"/>
</dbReference>
<dbReference type="PANTHER" id="PTHR19879">
    <property type="entry name" value="TRANSCRIPTION INITIATION FACTOR TFIID"/>
    <property type="match status" value="1"/>
</dbReference>
<gene>
    <name evidence="4" type="ORF">CY34DRAFT_38287</name>
</gene>
<name>A0A0D0AQL8_9AGAM</name>
<evidence type="ECO:0000313" key="4">
    <source>
        <dbReference type="EMBL" id="KIK40344.1"/>
    </source>
</evidence>
<evidence type="ECO:0000256" key="2">
    <source>
        <dbReference type="ARBA" id="ARBA00022737"/>
    </source>
</evidence>
<dbReference type="HOGENOM" id="CLU_000288_57_30_1"/>
<dbReference type="STRING" id="930992.A0A0D0AQL8"/>
<dbReference type="SUPFAM" id="SSF50978">
    <property type="entry name" value="WD40 repeat-like"/>
    <property type="match status" value="1"/>
</dbReference>
<dbReference type="EMBL" id="KN835305">
    <property type="protein sequence ID" value="KIK40344.1"/>
    <property type="molecule type" value="Genomic_DNA"/>
</dbReference>
<dbReference type="Pfam" id="PF00400">
    <property type="entry name" value="WD40"/>
    <property type="match status" value="2"/>
</dbReference>
<evidence type="ECO:0000256" key="3">
    <source>
        <dbReference type="PROSITE-ProRule" id="PRU00221"/>
    </source>
</evidence>
<reference evidence="5" key="2">
    <citation type="submission" date="2015-01" db="EMBL/GenBank/DDBJ databases">
        <title>Evolutionary Origins and Diversification of the Mycorrhizal Mutualists.</title>
        <authorList>
            <consortium name="DOE Joint Genome Institute"/>
            <consortium name="Mycorrhizal Genomics Consortium"/>
            <person name="Kohler A."/>
            <person name="Kuo A."/>
            <person name="Nagy L.G."/>
            <person name="Floudas D."/>
            <person name="Copeland A."/>
            <person name="Barry K.W."/>
            <person name="Cichocki N."/>
            <person name="Veneault-Fourrey C."/>
            <person name="LaButti K."/>
            <person name="Lindquist E.A."/>
            <person name="Lipzen A."/>
            <person name="Lundell T."/>
            <person name="Morin E."/>
            <person name="Murat C."/>
            <person name="Riley R."/>
            <person name="Ohm R."/>
            <person name="Sun H."/>
            <person name="Tunlid A."/>
            <person name="Henrissat B."/>
            <person name="Grigoriev I.V."/>
            <person name="Hibbett D.S."/>
            <person name="Martin F."/>
        </authorList>
    </citation>
    <scope>NUCLEOTIDE SEQUENCE [LARGE SCALE GENOMIC DNA]</scope>
    <source>
        <strain evidence="5">UH-Slu-Lm8-n1</strain>
    </source>
</reference>
<dbReference type="PROSITE" id="PS50082">
    <property type="entry name" value="WD_REPEATS_2"/>
    <property type="match status" value="2"/>
</dbReference>
<feature type="repeat" description="WD" evidence="3">
    <location>
        <begin position="1"/>
        <end position="28"/>
    </location>
</feature>
<dbReference type="InterPro" id="IPR001680">
    <property type="entry name" value="WD40_rpt"/>
</dbReference>
<evidence type="ECO:0000256" key="1">
    <source>
        <dbReference type="ARBA" id="ARBA00022574"/>
    </source>
</evidence>
<dbReference type="InterPro" id="IPR019775">
    <property type="entry name" value="WD40_repeat_CS"/>
</dbReference>
<feature type="non-terminal residue" evidence="4">
    <location>
        <position position="88"/>
    </location>
</feature>
<dbReference type="AlphaFoldDB" id="A0A0D0AQL8"/>
<dbReference type="Proteomes" id="UP000054485">
    <property type="component" value="Unassembled WGS sequence"/>
</dbReference>
<reference evidence="4 5" key="1">
    <citation type="submission" date="2014-04" db="EMBL/GenBank/DDBJ databases">
        <authorList>
            <consortium name="DOE Joint Genome Institute"/>
            <person name="Kuo A."/>
            <person name="Ruytinx J."/>
            <person name="Rineau F."/>
            <person name="Colpaert J."/>
            <person name="Kohler A."/>
            <person name="Nagy L.G."/>
            <person name="Floudas D."/>
            <person name="Copeland A."/>
            <person name="Barry K.W."/>
            <person name="Cichocki N."/>
            <person name="Veneault-Fourrey C."/>
            <person name="LaButti K."/>
            <person name="Lindquist E.A."/>
            <person name="Lipzen A."/>
            <person name="Lundell T."/>
            <person name="Morin E."/>
            <person name="Murat C."/>
            <person name="Sun H."/>
            <person name="Tunlid A."/>
            <person name="Henrissat B."/>
            <person name="Grigoriev I.V."/>
            <person name="Hibbett D.S."/>
            <person name="Martin F."/>
            <person name="Nordberg H.P."/>
            <person name="Cantor M.N."/>
            <person name="Hua S.X."/>
        </authorList>
    </citation>
    <scope>NUCLEOTIDE SEQUENCE [LARGE SCALE GENOMIC DNA]</scope>
    <source>
        <strain evidence="4 5">UH-Slu-Lm8-n1</strain>
    </source>
</reference>
<accession>A0A0D0AQL8</accession>
<keyword evidence="1 3" id="KW-0853">WD repeat</keyword>
<dbReference type="SMART" id="SM00320">
    <property type="entry name" value="WD40"/>
    <property type="match status" value="1"/>
</dbReference>
<organism evidence="4 5">
    <name type="scientific">Suillus luteus UH-Slu-Lm8-n1</name>
    <dbReference type="NCBI Taxonomy" id="930992"/>
    <lineage>
        <taxon>Eukaryota</taxon>
        <taxon>Fungi</taxon>
        <taxon>Dikarya</taxon>
        <taxon>Basidiomycota</taxon>
        <taxon>Agaricomycotina</taxon>
        <taxon>Agaricomycetes</taxon>
        <taxon>Agaricomycetidae</taxon>
        <taxon>Boletales</taxon>
        <taxon>Suillineae</taxon>
        <taxon>Suillaceae</taxon>
        <taxon>Suillus</taxon>
    </lineage>
</organism>